<dbReference type="OrthoDB" id="1658288at2759"/>
<dbReference type="EMBL" id="CAJNOI010000037">
    <property type="protein sequence ID" value="CAF0901019.1"/>
    <property type="molecule type" value="Genomic_DNA"/>
</dbReference>
<feature type="repeat" description="TPR" evidence="3">
    <location>
        <begin position="309"/>
        <end position="342"/>
    </location>
</feature>
<dbReference type="Gene3D" id="1.25.40.10">
    <property type="entry name" value="Tetratricopeptide repeat domain"/>
    <property type="match status" value="3"/>
</dbReference>
<evidence type="ECO:0000256" key="1">
    <source>
        <dbReference type="ARBA" id="ARBA00022737"/>
    </source>
</evidence>
<dbReference type="Proteomes" id="UP000663832">
    <property type="component" value="Unassembled WGS sequence"/>
</dbReference>
<dbReference type="PROSITE" id="PS50005">
    <property type="entry name" value="TPR"/>
    <property type="match status" value="6"/>
</dbReference>
<dbReference type="PANTHER" id="PTHR45641:SF1">
    <property type="entry name" value="AAA+ ATPASE DOMAIN-CONTAINING PROTEIN"/>
    <property type="match status" value="1"/>
</dbReference>
<comment type="caution">
    <text evidence="4">The sequence shown here is derived from an EMBL/GenBank/DDBJ whole genome shotgun (WGS) entry which is preliminary data.</text>
</comment>
<evidence type="ECO:0000256" key="3">
    <source>
        <dbReference type="PROSITE-ProRule" id="PRU00339"/>
    </source>
</evidence>
<keyword evidence="6" id="KW-1185">Reference proteome</keyword>
<keyword evidence="1" id="KW-0677">Repeat</keyword>
<evidence type="ECO:0000313" key="4">
    <source>
        <dbReference type="EMBL" id="CAF0901019.1"/>
    </source>
</evidence>
<evidence type="ECO:0000313" key="6">
    <source>
        <dbReference type="Proteomes" id="UP000663832"/>
    </source>
</evidence>
<dbReference type="SMART" id="SM00028">
    <property type="entry name" value="TPR"/>
    <property type="match status" value="8"/>
</dbReference>
<evidence type="ECO:0000313" key="5">
    <source>
        <dbReference type="EMBL" id="CAF1000879.1"/>
    </source>
</evidence>
<dbReference type="Gene3D" id="3.90.176.10">
    <property type="entry name" value="Toxin ADP-ribosyltransferase, Chain A, domain 1"/>
    <property type="match status" value="1"/>
</dbReference>
<dbReference type="InterPro" id="IPR019734">
    <property type="entry name" value="TPR_rpt"/>
</dbReference>
<dbReference type="PANTHER" id="PTHR45641">
    <property type="entry name" value="TETRATRICOPEPTIDE REPEAT PROTEIN (AFU_ORTHOLOGUE AFUA_6G03870)"/>
    <property type="match status" value="1"/>
</dbReference>
<dbReference type="Proteomes" id="UP000663877">
    <property type="component" value="Unassembled WGS sequence"/>
</dbReference>
<feature type="repeat" description="TPR" evidence="3">
    <location>
        <begin position="351"/>
        <end position="384"/>
    </location>
</feature>
<protein>
    <submittedName>
        <fullName evidence="4">Uncharacterized protein</fullName>
    </submittedName>
</protein>
<dbReference type="EMBL" id="CAJNOM010000080">
    <property type="protein sequence ID" value="CAF1000879.1"/>
    <property type="molecule type" value="Genomic_DNA"/>
</dbReference>
<dbReference type="PROSITE" id="PS50293">
    <property type="entry name" value="TPR_REGION"/>
    <property type="match status" value="2"/>
</dbReference>
<dbReference type="InterPro" id="IPR011990">
    <property type="entry name" value="TPR-like_helical_dom_sf"/>
</dbReference>
<name>A0A813ZLF8_9BILA</name>
<organism evidence="4 7">
    <name type="scientific">Adineta steineri</name>
    <dbReference type="NCBI Taxonomy" id="433720"/>
    <lineage>
        <taxon>Eukaryota</taxon>
        <taxon>Metazoa</taxon>
        <taxon>Spiralia</taxon>
        <taxon>Gnathifera</taxon>
        <taxon>Rotifera</taxon>
        <taxon>Eurotatoria</taxon>
        <taxon>Bdelloidea</taxon>
        <taxon>Adinetida</taxon>
        <taxon>Adinetidae</taxon>
        <taxon>Adineta</taxon>
    </lineage>
</organism>
<feature type="repeat" description="TPR" evidence="3">
    <location>
        <begin position="562"/>
        <end position="595"/>
    </location>
</feature>
<evidence type="ECO:0000313" key="7">
    <source>
        <dbReference type="Proteomes" id="UP000663877"/>
    </source>
</evidence>
<dbReference type="Pfam" id="PF13181">
    <property type="entry name" value="TPR_8"/>
    <property type="match status" value="1"/>
</dbReference>
<dbReference type="AlphaFoldDB" id="A0A813ZLF8"/>
<feature type="repeat" description="TPR" evidence="3">
    <location>
        <begin position="478"/>
        <end position="511"/>
    </location>
</feature>
<reference evidence="4" key="1">
    <citation type="submission" date="2021-02" db="EMBL/GenBank/DDBJ databases">
        <authorList>
            <person name="Nowell W R."/>
        </authorList>
    </citation>
    <scope>NUCLEOTIDE SEQUENCE</scope>
</reference>
<feature type="repeat" description="TPR" evidence="3">
    <location>
        <begin position="520"/>
        <end position="553"/>
    </location>
</feature>
<dbReference type="SUPFAM" id="SSF48452">
    <property type="entry name" value="TPR-like"/>
    <property type="match status" value="2"/>
</dbReference>
<sequence length="617" mass="71208">MPISFVSTSDDTSNKNLNHVDPSFIYTEILKQVLFTIQFDQKHFKDFIAYCRLQFAENNHELISINELERSYYEKTPIWWYMQQCFVYPMLNFGLRTMNADIIHKMSFLVNDLHRQIEKLHSEQFSDHPVDNIFTVYYGQGLSTANFEQLKKTKGGLMSFNNFLLTSKKRDVSMEFTHNALSNSNLVDILFVMTIDPSQSKTPFACIENFRYSQEAEGDVLFSLHSVFRIGDIQRMSNNTQLFQVNLTLIGINDDDLRQLTDRIHQEIFPEEEGWFGLGRLLLKIGEPKKAEGVFNILLDYSDKVEENGTLYHYIGSAKNDQGKYQEAIQFYEKSLEIHAKTLPSNHLSLATSHDAIGDVYKNMSDYSNALVHYEKALKIKQQSLPPTHLSMALSYNNIGSMYENMGDNLEARLYCEKALEINEKILASDHPDLAASYKNIGNTLCNNSEDYEKALWYFEKALVIEQQAHPPDHLSLASSYISIGLVYESIGDYSKALPYYDKFLEIKEQSLAADHSDWPTLYNDIGSAYERIGYYTNALSCHEKALAIQQRTLSHKNPTLITSYNNIGLVYEKMGDYHKARTNYERAVTIAEHSLSSTHPRLQKWKENIDRMNKKL</sequence>
<dbReference type="Pfam" id="PF13424">
    <property type="entry name" value="TPR_12"/>
    <property type="match status" value="3"/>
</dbReference>
<proteinExistence type="predicted"/>
<feature type="repeat" description="TPR" evidence="3">
    <location>
        <begin position="393"/>
        <end position="426"/>
    </location>
</feature>
<accession>A0A813ZLF8</accession>
<gene>
    <name evidence="4" type="ORF">BJG266_LOCUS10470</name>
    <name evidence="5" type="ORF">QVE165_LOCUS14924</name>
</gene>
<dbReference type="SUPFAM" id="SSF56399">
    <property type="entry name" value="ADP-ribosylation"/>
    <property type="match status" value="1"/>
</dbReference>
<keyword evidence="2 3" id="KW-0802">TPR repeat</keyword>
<evidence type="ECO:0000256" key="2">
    <source>
        <dbReference type="ARBA" id="ARBA00022803"/>
    </source>
</evidence>